<evidence type="ECO:0000256" key="6">
    <source>
        <dbReference type="ARBA" id="ARBA00022989"/>
    </source>
</evidence>
<evidence type="ECO:0000256" key="7">
    <source>
        <dbReference type="ARBA" id="ARBA00023136"/>
    </source>
</evidence>
<proteinExistence type="predicted"/>
<dbReference type="GO" id="GO:0016763">
    <property type="term" value="F:pentosyltransferase activity"/>
    <property type="evidence" value="ECO:0007669"/>
    <property type="project" value="TreeGrafter"/>
</dbReference>
<evidence type="ECO:0000256" key="3">
    <source>
        <dbReference type="ARBA" id="ARBA00022676"/>
    </source>
</evidence>
<feature type="transmembrane region" description="Helical" evidence="8">
    <location>
        <begin position="350"/>
        <end position="374"/>
    </location>
</feature>
<dbReference type="Pfam" id="PF13231">
    <property type="entry name" value="PMT_2"/>
    <property type="match status" value="1"/>
</dbReference>
<dbReference type="InterPro" id="IPR038731">
    <property type="entry name" value="RgtA/B/C-like"/>
</dbReference>
<keyword evidence="3" id="KW-0328">Glycosyltransferase</keyword>
<comment type="subcellular location">
    <subcellularLocation>
        <location evidence="1">Cell membrane</location>
        <topology evidence="1">Multi-pass membrane protein</topology>
    </subcellularLocation>
</comment>
<feature type="transmembrane region" description="Helical" evidence="8">
    <location>
        <begin position="253"/>
        <end position="278"/>
    </location>
</feature>
<evidence type="ECO:0000313" key="10">
    <source>
        <dbReference type="EMBL" id="EGF91575.1"/>
    </source>
</evidence>
<protein>
    <submittedName>
        <fullName evidence="10">Glycosyltransferase</fullName>
    </submittedName>
</protein>
<dbReference type="STRING" id="715226.ABI_29920"/>
<dbReference type="InterPro" id="IPR013783">
    <property type="entry name" value="Ig-like_fold"/>
</dbReference>
<dbReference type="AlphaFoldDB" id="F4QMY4"/>
<evidence type="ECO:0000259" key="9">
    <source>
        <dbReference type="Pfam" id="PF13231"/>
    </source>
</evidence>
<dbReference type="OrthoDB" id="7167895at2"/>
<keyword evidence="2" id="KW-1003">Cell membrane</keyword>
<keyword evidence="4 10" id="KW-0808">Transferase</keyword>
<keyword evidence="11" id="KW-1185">Reference proteome</keyword>
<dbReference type="PANTHER" id="PTHR33908">
    <property type="entry name" value="MANNOSYLTRANSFERASE YKCB-RELATED"/>
    <property type="match status" value="1"/>
</dbReference>
<dbReference type="RefSeq" id="WP_006273777.1">
    <property type="nucleotide sequence ID" value="NZ_GL883078.1"/>
</dbReference>
<feature type="transmembrane region" description="Helical" evidence="8">
    <location>
        <begin position="319"/>
        <end position="338"/>
    </location>
</feature>
<evidence type="ECO:0000313" key="11">
    <source>
        <dbReference type="Proteomes" id="UP000006512"/>
    </source>
</evidence>
<name>F4QMY4_9CAUL</name>
<dbReference type="Proteomes" id="UP000006512">
    <property type="component" value="Unassembled WGS sequence"/>
</dbReference>
<keyword evidence="7 8" id="KW-0472">Membrane</keyword>
<accession>F4QMY4</accession>
<sequence>MAAEFYELGAQQAPDKKPLFGDDRALIRAGLVLLAVMTIWRFYIGLISHVIWEESHFVVSGEYFALGYPDIPAGYPWIAKLITSVFGWQVWPLRIFGLLVATAIPFAVYWMAKPVVSERLAVWAAIISLVLPPVALNGTIFYPEGGLQLLLVLMLGCLLRAMSGPGLKWWIWAGVCAGLGQLVHFRFLIPGLAMVVYMLANRQGRTLWTKPGPYVTAALAVVGLLPAVIYNALEGWPAIQFHVVNRPRFDPDIGRIIAFVVQLFAITTPVFFIAMVAGGKKALVDDRAKPESLLGYSALVIFVFYVFQTVVNKKVMPHWPFMATLPLLPYVPGMLIAFTDKAAGRNGRLLRQGLIATAPLLALAVGVVASIYQWEYRHSGELTYRERQHNILQNENYELLEPDIAAANARAVARFGPDVAWATTGHRTAVHIEFPGKGDRNRRLYTLREPYDDVARFVVARQDWKLDFDDLQRDRAGKGVVLMINVPDYPLHDIQKNPALRAQYARLCSSFDEIEPFKVTTLTPHRTEIVLYTARVHKEPLSLAAPVPCPFIPSLYIAQPQRGEFLEADTDKQFYGMAVDPIGLTRVEIVLDGKVVTEAKYGIDEKNSPAPIEIGYDPNYPRVQFTYSFPKGSLVSGEHRLSLRATRTDGTTVEGAGRTVYVKD</sequence>
<feature type="transmembrane region" description="Helical" evidence="8">
    <location>
        <begin position="290"/>
        <end position="307"/>
    </location>
</feature>
<feature type="transmembrane region" description="Helical" evidence="8">
    <location>
        <begin position="25"/>
        <end position="44"/>
    </location>
</feature>
<feature type="domain" description="Glycosyltransferase RgtA/B/C/D-like" evidence="9">
    <location>
        <begin position="72"/>
        <end position="230"/>
    </location>
</feature>
<feature type="transmembrane region" description="Helical" evidence="8">
    <location>
        <begin position="122"/>
        <end position="142"/>
    </location>
</feature>
<dbReference type="PANTHER" id="PTHR33908:SF11">
    <property type="entry name" value="MEMBRANE PROTEIN"/>
    <property type="match status" value="1"/>
</dbReference>
<dbReference type="eggNOG" id="COG1807">
    <property type="taxonomic scope" value="Bacteria"/>
</dbReference>
<feature type="transmembrane region" description="Helical" evidence="8">
    <location>
        <begin position="212"/>
        <end position="233"/>
    </location>
</feature>
<organism evidence="10 11">
    <name type="scientific">Asticcacaulis biprosthecium C19</name>
    <dbReference type="NCBI Taxonomy" id="715226"/>
    <lineage>
        <taxon>Bacteria</taxon>
        <taxon>Pseudomonadati</taxon>
        <taxon>Pseudomonadota</taxon>
        <taxon>Alphaproteobacteria</taxon>
        <taxon>Caulobacterales</taxon>
        <taxon>Caulobacteraceae</taxon>
        <taxon>Asticcacaulis</taxon>
    </lineage>
</organism>
<feature type="transmembrane region" description="Helical" evidence="8">
    <location>
        <begin position="91"/>
        <end position="110"/>
    </location>
</feature>
<gene>
    <name evidence="10" type="ORF">ABI_29920</name>
</gene>
<dbReference type="GO" id="GO:0009103">
    <property type="term" value="P:lipopolysaccharide biosynthetic process"/>
    <property type="evidence" value="ECO:0007669"/>
    <property type="project" value="UniProtKB-ARBA"/>
</dbReference>
<evidence type="ECO:0000256" key="8">
    <source>
        <dbReference type="SAM" id="Phobius"/>
    </source>
</evidence>
<reference evidence="11" key="1">
    <citation type="submission" date="2011-03" db="EMBL/GenBank/DDBJ databases">
        <title>Draft genome sequence of Brevundimonas diminuta.</title>
        <authorList>
            <person name="Brown P.J.B."/>
            <person name="Buechlein A."/>
            <person name="Hemmerich C."/>
            <person name="Brun Y.V."/>
        </authorList>
    </citation>
    <scope>NUCLEOTIDE SEQUENCE [LARGE SCALE GENOMIC DNA]</scope>
    <source>
        <strain evidence="11">C19</strain>
    </source>
</reference>
<dbReference type="GO" id="GO:0005886">
    <property type="term" value="C:plasma membrane"/>
    <property type="evidence" value="ECO:0007669"/>
    <property type="project" value="UniProtKB-SubCell"/>
</dbReference>
<dbReference type="InterPro" id="IPR050297">
    <property type="entry name" value="LipidA_mod_glycosyltrf_83"/>
</dbReference>
<dbReference type="EMBL" id="GL883078">
    <property type="protein sequence ID" value="EGF91575.1"/>
    <property type="molecule type" value="Genomic_DNA"/>
</dbReference>
<evidence type="ECO:0000256" key="1">
    <source>
        <dbReference type="ARBA" id="ARBA00004651"/>
    </source>
</evidence>
<keyword evidence="6 8" id="KW-1133">Transmembrane helix</keyword>
<keyword evidence="5 8" id="KW-0812">Transmembrane</keyword>
<dbReference type="Gene3D" id="2.60.40.10">
    <property type="entry name" value="Immunoglobulins"/>
    <property type="match status" value="1"/>
</dbReference>
<evidence type="ECO:0000256" key="2">
    <source>
        <dbReference type="ARBA" id="ARBA00022475"/>
    </source>
</evidence>
<evidence type="ECO:0000256" key="5">
    <source>
        <dbReference type="ARBA" id="ARBA00022692"/>
    </source>
</evidence>
<dbReference type="HOGENOM" id="CLU_413151_0_0_5"/>
<evidence type="ECO:0000256" key="4">
    <source>
        <dbReference type="ARBA" id="ARBA00022679"/>
    </source>
</evidence>